<dbReference type="OMA" id="INEAGFC"/>
<dbReference type="OrthoDB" id="7749982at2759"/>
<dbReference type="PROSITE" id="PS51450">
    <property type="entry name" value="LRR"/>
    <property type="match status" value="1"/>
</dbReference>
<dbReference type="HOGENOM" id="CLU_799782_0_0_1"/>
<dbReference type="EMBL" id="CH477892">
    <property type="protein sequence ID" value="EAT35285.1"/>
    <property type="molecule type" value="Genomic_DNA"/>
</dbReference>
<dbReference type="SMART" id="SM00369">
    <property type="entry name" value="LRR_TYP"/>
    <property type="match status" value="3"/>
</dbReference>
<evidence type="ECO:0000256" key="3">
    <source>
        <dbReference type="SAM" id="SignalP"/>
    </source>
</evidence>
<dbReference type="Proteomes" id="UP000682892">
    <property type="component" value="Unassembled WGS sequence"/>
</dbReference>
<feature type="signal peptide" evidence="3">
    <location>
        <begin position="1"/>
        <end position="19"/>
    </location>
</feature>
<keyword evidence="1" id="KW-0433">Leucine-rich repeat</keyword>
<dbReference type="PANTHER" id="PTHR24366">
    <property type="entry name" value="IG(IMMUNOGLOBULIN) AND LRR(LEUCINE RICH REPEAT) DOMAINS"/>
    <property type="match status" value="1"/>
</dbReference>
<sequence length="322" mass="37108">MNIWWSSIFIVAYLSQSLCKSFKCSVINEAGFCFLENVVIGDPASAKTLEFPKQQILLIKSGSIPNFSKDIYAQLSGVRLLHMYNHTAIRKFMIAVSNLTEINLQRNGLVEFDVEPTESRNLKTLTIVHNAINVIPKNIRYLEGLEKLFLYNNSLEYVDLEMFTNATSLKVLSLYDNFIKTLDSKLGLRFANLQTLSLSKNKLNFIPYFVESFPALNAISLRKNPWNCRWLEFAMGHIEARSIQIARKDAICRHNWVGDICCYRTVLDFLFQMQGQELRHDREQLLKLAQDNRELTDVVGRLNESVRKLEERVVDNKADGEV</sequence>
<proteinExistence type="predicted"/>
<evidence type="ECO:0000256" key="1">
    <source>
        <dbReference type="ARBA" id="ARBA00022614"/>
    </source>
</evidence>
<evidence type="ECO:0000313" key="4">
    <source>
        <dbReference type="EMBL" id="EAT35285.1"/>
    </source>
</evidence>
<dbReference type="InterPro" id="IPR001611">
    <property type="entry name" value="Leu-rich_rpt"/>
</dbReference>
<reference evidence="4" key="3">
    <citation type="submission" date="2012-09" db="EMBL/GenBank/DDBJ databases">
        <authorList>
            <consortium name="VectorBase"/>
        </authorList>
    </citation>
    <scope>NUCLEOTIDE SEQUENCE</scope>
    <source>
        <strain evidence="4">Liverpool</strain>
    </source>
</reference>
<keyword evidence="3" id="KW-0732">Signal</keyword>
<dbReference type="InterPro" id="IPR032675">
    <property type="entry name" value="LRR_dom_sf"/>
</dbReference>
<organism evidence="4 5">
    <name type="scientific">Aedes aegypti</name>
    <name type="common">Yellowfever mosquito</name>
    <name type="synonym">Culex aegypti</name>
    <dbReference type="NCBI Taxonomy" id="7159"/>
    <lineage>
        <taxon>Eukaryota</taxon>
        <taxon>Metazoa</taxon>
        <taxon>Ecdysozoa</taxon>
        <taxon>Arthropoda</taxon>
        <taxon>Hexapoda</taxon>
        <taxon>Insecta</taxon>
        <taxon>Pterygota</taxon>
        <taxon>Neoptera</taxon>
        <taxon>Endopterygota</taxon>
        <taxon>Diptera</taxon>
        <taxon>Nematocera</taxon>
        <taxon>Culicoidea</taxon>
        <taxon>Culicidae</taxon>
        <taxon>Culicinae</taxon>
        <taxon>Aedini</taxon>
        <taxon>Aedes</taxon>
        <taxon>Stegomyia</taxon>
    </lineage>
</organism>
<protein>
    <submittedName>
        <fullName evidence="4">AAEL012538-PA</fullName>
    </submittedName>
</protein>
<dbReference type="KEGG" id="aag:5576455"/>
<reference evidence="4" key="2">
    <citation type="journal article" date="2007" name="Science">
        <title>Genome sequence of Aedes aegypti, a major arbovirus vector.</title>
        <authorList>
            <person name="Nene V."/>
            <person name="Wortman J.R."/>
            <person name="Lawson D."/>
            <person name="Haas B."/>
            <person name="Kodira C."/>
            <person name="Tu Z.J."/>
            <person name="Loftus B."/>
            <person name="Xi Z."/>
            <person name="Megy K."/>
            <person name="Grabherr M."/>
            <person name="Ren Q."/>
            <person name="Zdobnov E.M."/>
            <person name="Lobo N.F."/>
            <person name="Campbell K.S."/>
            <person name="Brown S.E."/>
            <person name="Bonaldo M.F."/>
            <person name="Zhu J."/>
            <person name="Sinkins S.P."/>
            <person name="Hogenkamp D.G."/>
            <person name="Amedeo P."/>
            <person name="Arensburger P."/>
            <person name="Atkinson P.W."/>
            <person name="Bidwell S."/>
            <person name="Biedler J."/>
            <person name="Birney E."/>
            <person name="Bruggner R.V."/>
            <person name="Costas J."/>
            <person name="Coy M.R."/>
            <person name="Crabtree J."/>
            <person name="Crawford M."/>
            <person name="Debruyn B."/>
            <person name="Decaprio D."/>
            <person name="Eiglmeier K."/>
            <person name="Eisenstadt E."/>
            <person name="El-Dorry H."/>
            <person name="Gelbart W.M."/>
            <person name="Gomes S.L."/>
            <person name="Hammond M."/>
            <person name="Hannick L.I."/>
            <person name="Hogan J.R."/>
            <person name="Holmes M.H."/>
            <person name="Jaffe D."/>
            <person name="Johnston J.S."/>
            <person name="Kennedy R.C."/>
            <person name="Koo H."/>
            <person name="Kravitz S."/>
            <person name="Kriventseva E.V."/>
            <person name="Kulp D."/>
            <person name="Labutti K."/>
            <person name="Lee E."/>
            <person name="Li S."/>
            <person name="Lovin D.D."/>
            <person name="Mao C."/>
            <person name="Mauceli E."/>
            <person name="Menck C.F."/>
            <person name="Miller J.R."/>
            <person name="Montgomery P."/>
            <person name="Mori A."/>
            <person name="Nascimento A.L."/>
            <person name="Naveira H.F."/>
            <person name="Nusbaum C."/>
            <person name="O'leary S."/>
            <person name="Orvis J."/>
            <person name="Pertea M."/>
            <person name="Quesneville H."/>
            <person name="Reidenbach K.R."/>
            <person name="Rogers Y.H."/>
            <person name="Roth C.W."/>
            <person name="Schneider J.R."/>
            <person name="Schatz M."/>
            <person name="Shumway M."/>
            <person name="Stanke M."/>
            <person name="Stinson E.O."/>
            <person name="Tubio J.M."/>
            <person name="Vanzee J.P."/>
            <person name="Verjovski-Almeida S."/>
            <person name="Werner D."/>
            <person name="White O."/>
            <person name="Wyder S."/>
            <person name="Zeng Q."/>
            <person name="Zhao Q."/>
            <person name="Zhao Y."/>
            <person name="Hill C.A."/>
            <person name="Raikhel A.S."/>
            <person name="Soares M.B."/>
            <person name="Knudson D.L."/>
            <person name="Lee N.H."/>
            <person name="Galagan J."/>
            <person name="Salzberg S.L."/>
            <person name="Paulsen I.T."/>
            <person name="Dimopoulos G."/>
            <person name="Collins F.H."/>
            <person name="Birren B."/>
            <person name="Fraser-Liggett C.M."/>
            <person name="Severson D.W."/>
        </authorList>
    </citation>
    <scope>NUCLEOTIDE SEQUENCE [LARGE SCALE GENOMIC DNA]</scope>
    <source>
        <strain evidence="4">Liverpool</strain>
    </source>
</reference>
<dbReference type="Pfam" id="PF13855">
    <property type="entry name" value="LRR_8"/>
    <property type="match status" value="1"/>
</dbReference>
<reference evidence="4" key="1">
    <citation type="submission" date="2005-10" db="EMBL/GenBank/DDBJ databases">
        <authorList>
            <person name="Loftus B.J."/>
            <person name="Nene V.M."/>
            <person name="Hannick L.I."/>
            <person name="Bidwell S."/>
            <person name="Haas B."/>
            <person name="Amedeo P."/>
            <person name="Orvis J."/>
            <person name="Wortman J.R."/>
            <person name="White O.R."/>
            <person name="Salzberg S."/>
            <person name="Shumway M."/>
            <person name="Koo H."/>
            <person name="Zhao Y."/>
            <person name="Holmes M."/>
            <person name="Miller J."/>
            <person name="Schatz M."/>
            <person name="Pop M."/>
            <person name="Pai G."/>
            <person name="Utterback T."/>
            <person name="Rogers Y.-H."/>
            <person name="Kravitz S."/>
            <person name="Fraser C.M."/>
        </authorList>
    </citation>
    <scope>NUCLEOTIDE SEQUENCE</scope>
    <source>
        <strain evidence="4">Liverpool</strain>
    </source>
</reference>
<dbReference type="PANTHER" id="PTHR24366:SF171">
    <property type="entry name" value="LEUCINE RICH REPEAT NEURONAL 4"/>
    <property type="match status" value="1"/>
</dbReference>
<dbReference type="AlphaFoldDB" id="A0A1S4FWC9"/>
<feature type="chain" id="PRO_5036466859" evidence="3">
    <location>
        <begin position="20"/>
        <end position="322"/>
    </location>
</feature>
<dbReference type="InterPro" id="IPR003591">
    <property type="entry name" value="Leu-rich_rpt_typical-subtyp"/>
</dbReference>
<gene>
    <name evidence="4" type="ORF">AaeL_AAEL012538</name>
</gene>
<evidence type="ECO:0000256" key="2">
    <source>
        <dbReference type="ARBA" id="ARBA00022737"/>
    </source>
</evidence>
<dbReference type="SUPFAM" id="SSF52058">
    <property type="entry name" value="L domain-like"/>
    <property type="match status" value="1"/>
</dbReference>
<accession>A0A1S4FWC9</accession>
<dbReference type="Gene3D" id="3.80.10.10">
    <property type="entry name" value="Ribonuclease Inhibitor"/>
    <property type="match status" value="1"/>
</dbReference>
<keyword evidence="2" id="KW-0677">Repeat</keyword>
<name>A0A1S4FWC9_AEDAE</name>
<evidence type="ECO:0000313" key="5">
    <source>
        <dbReference type="Proteomes" id="UP000682892"/>
    </source>
</evidence>